<evidence type="ECO:0000313" key="8">
    <source>
        <dbReference type="Proteomes" id="UP000245533"/>
    </source>
</evidence>
<comment type="similarity">
    <text evidence="2">Belongs to the metallo-beta-lactamase superfamily.</text>
</comment>
<dbReference type="InterPro" id="IPR051013">
    <property type="entry name" value="MBL_superfamily_lactonases"/>
</dbReference>
<dbReference type="AlphaFoldDB" id="A0A316TYV0"/>
<keyword evidence="3" id="KW-0479">Metal-binding</keyword>
<feature type="domain" description="Metallo-beta-lactamase" evidence="6">
    <location>
        <begin position="42"/>
        <end position="261"/>
    </location>
</feature>
<dbReference type="GO" id="GO:0046872">
    <property type="term" value="F:metal ion binding"/>
    <property type="evidence" value="ECO:0007669"/>
    <property type="project" value="UniProtKB-KW"/>
</dbReference>
<dbReference type="Proteomes" id="UP000245533">
    <property type="component" value="Unassembled WGS sequence"/>
</dbReference>
<dbReference type="SMART" id="SM00849">
    <property type="entry name" value="Lactamase_B"/>
    <property type="match status" value="1"/>
</dbReference>
<comment type="cofactor">
    <cofactor evidence="1">
        <name>Zn(2+)</name>
        <dbReference type="ChEBI" id="CHEBI:29105"/>
    </cofactor>
</comment>
<evidence type="ECO:0000256" key="2">
    <source>
        <dbReference type="ARBA" id="ARBA00007749"/>
    </source>
</evidence>
<evidence type="ECO:0000256" key="4">
    <source>
        <dbReference type="ARBA" id="ARBA00022801"/>
    </source>
</evidence>
<dbReference type="GO" id="GO:0016787">
    <property type="term" value="F:hydrolase activity"/>
    <property type="evidence" value="ECO:0007669"/>
    <property type="project" value="UniProtKB-KW"/>
</dbReference>
<dbReference type="InterPro" id="IPR001279">
    <property type="entry name" value="Metallo-B-lactamas"/>
</dbReference>
<protein>
    <submittedName>
        <fullName evidence="7">N-acyl homoserine lactonase family protein</fullName>
    </submittedName>
</protein>
<keyword evidence="8" id="KW-1185">Reference proteome</keyword>
<dbReference type="RefSeq" id="WP_109644723.1">
    <property type="nucleotide sequence ID" value="NZ_QGGB01000002.1"/>
</dbReference>
<dbReference type="OrthoDB" id="9802248at2"/>
<evidence type="ECO:0000259" key="6">
    <source>
        <dbReference type="SMART" id="SM00849"/>
    </source>
</evidence>
<name>A0A316TYV0_9BACT</name>
<dbReference type="EMBL" id="QGGB01000002">
    <property type="protein sequence ID" value="PWN08014.1"/>
    <property type="molecule type" value="Genomic_DNA"/>
</dbReference>
<evidence type="ECO:0000256" key="1">
    <source>
        <dbReference type="ARBA" id="ARBA00001947"/>
    </source>
</evidence>
<sequence>MKIHAIETGKVKITKNWRIGRGNGLMRFKNTLLDSEFTEWLPIYVWVIEHQEGLIVIDTGIPEDANKHVWFPPFMPLVQRAAKFKMTAEQEVGPQLKKIGLSPDDVRWVVLTHLHQDHDGGLHHFPNAEFVVSSKEWEMSTGIKGRMNGYLNQRWPDWFKPRIIDFSSQELFGPFAGHHTLTQARDIHLVPTPGHSPGHLSVILDEDDLSIMFAGDTSYTEELLIEQKVDGIGADPDVQQETHQKILEYAEQHRIVYLPSHDPGAKERLENRIPLSINANLELEAQAV</sequence>
<keyword evidence="5" id="KW-0862">Zinc</keyword>
<evidence type="ECO:0000256" key="5">
    <source>
        <dbReference type="ARBA" id="ARBA00022833"/>
    </source>
</evidence>
<dbReference type="Gene3D" id="3.60.15.10">
    <property type="entry name" value="Ribonuclease Z/Hydroxyacylglutathione hydrolase-like"/>
    <property type="match status" value="1"/>
</dbReference>
<proteinExistence type="inferred from homology"/>
<dbReference type="SUPFAM" id="SSF56281">
    <property type="entry name" value="Metallo-hydrolase/oxidoreductase"/>
    <property type="match status" value="1"/>
</dbReference>
<comment type="caution">
    <text evidence="7">The sequence shown here is derived from an EMBL/GenBank/DDBJ whole genome shotgun (WGS) entry which is preliminary data.</text>
</comment>
<accession>A0A316TYV0</accession>
<gene>
    <name evidence="7" type="ORF">DDZ15_03100</name>
</gene>
<organism evidence="7 8">
    <name type="scientific">Rhodohalobacter mucosus</name>
    <dbReference type="NCBI Taxonomy" id="2079485"/>
    <lineage>
        <taxon>Bacteria</taxon>
        <taxon>Pseudomonadati</taxon>
        <taxon>Balneolota</taxon>
        <taxon>Balneolia</taxon>
        <taxon>Balneolales</taxon>
        <taxon>Balneolaceae</taxon>
        <taxon>Rhodohalobacter</taxon>
    </lineage>
</organism>
<evidence type="ECO:0000256" key="3">
    <source>
        <dbReference type="ARBA" id="ARBA00022723"/>
    </source>
</evidence>
<dbReference type="InterPro" id="IPR036866">
    <property type="entry name" value="RibonucZ/Hydroxyglut_hydro"/>
</dbReference>
<dbReference type="PANTHER" id="PTHR42978">
    <property type="entry name" value="QUORUM-QUENCHING LACTONASE YTNP-RELATED-RELATED"/>
    <property type="match status" value="1"/>
</dbReference>
<dbReference type="CDD" id="cd07729">
    <property type="entry name" value="AHL_lactonase_MBL-fold"/>
    <property type="match status" value="1"/>
</dbReference>
<dbReference type="PANTHER" id="PTHR42978:SF7">
    <property type="entry name" value="METALLO-HYDROLASE RV2300C-RELATED"/>
    <property type="match status" value="1"/>
</dbReference>
<reference evidence="7 8" key="1">
    <citation type="submission" date="2018-05" db="EMBL/GenBank/DDBJ databases">
        <title>Rhodohalobacter halophilus gen. nov., sp. nov., a moderately halophilic member of the family Balneolaceae.</title>
        <authorList>
            <person name="Liu Z.-W."/>
        </authorList>
    </citation>
    <scope>NUCLEOTIDE SEQUENCE [LARGE SCALE GENOMIC DNA]</scope>
    <source>
        <strain evidence="7 8">8A47</strain>
    </source>
</reference>
<evidence type="ECO:0000313" key="7">
    <source>
        <dbReference type="EMBL" id="PWN08014.1"/>
    </source>
</evidence>
<keyword evidence="4" id="KW-0378">Hydrolase</keyword>
<dbReference type="Pfam" id="PF00753">
    <property type="entry name" value="Lactamase_B"/>
    <property type="match status" value="1"/>
</dbReference>